<dbReference type="Pfam" id="PF05015">
    <property type="entry name" value="HigB-like_toxin"/>
    <property type="match status" value="1"/>
</dbReference>
<dbReference type="RefSeq" id="WP_260649724.1">
    <property type="nucleotide sequence ID" value="NZ_BAABKD010000011.1"/>
</dbReference>
<gene>
    <name evidence="1" type="ORF">GCM10023337_20870</name>
</gene>
<proteinExistence type="predicted"/>
<comment type="caution">
    <text evidence="1">The sequence shown here is derived from an EMBL/GenBank/DDBJ whole genome shotgun (WGS) entry which is preliminary data.</text>
</comment>
<dbReference type="PANTHER" id="PTHR40266:SF2">
    <property type="entry name" value="TOXIN HIGB-1"/>
    <property type="match status" value="1"/>
</dbReference>
<protein>
    <submittedName>
        <fullName evidence="1">Type II toxin-antitoxin system RelE/ParE family toxin</fullName>
    </submittedName>
</protein>
<keyword evidence="2" id="KW-1185">Reference proteome</keyword>
<accession>A0ABP9MD91</accession>
<dbReference type="Gene3D" id="3.30.2310.20">
    <property type="entry name" value="RelE-like"/>
    <property type="match status" value="1"/>
</dbReference>
<dbReference type="PANTHER" id="PTHR40266">
    <property type="entry name" value="TOXIN HIGB-1"/>
    <property type="match status" value="1"/>
</dbReference>
<evidence type="ECO:0000313" key="2">
    <source>
        <dbReference type="Proteomes" id="UP001500227"/>
    </source>
</evidence>
<sequence>MIKSFRHKGLQAFFEKGSKSGIQAQHAAKLQIQLTALHAATQPEDMNAPGWKLHKLKGSNPKGQSVEEHWAISVSGNWRLTFYFEGEDAILVDYQDYH</sequence>
<dbReference type="Proteomes" id="UP001500227">
    <property type="component" value="Unassembled WGS sequence"/>
</dbReference>
<dbReference type="EMBL" id="BAABKD010000011">
    <property type="protein sequence ID" value="GAA5092882.1"/>
    <property type="molecule type" value="Genomic_DNA"/>
</dbReference>
<dbReference type="SUPFAM" id="SSF143011">
    <property type="entry name" value="RelE-like"/>
    <property type="match status" value="1"/>
</dbReference>
<reference evidence="2" key="1">
    <citation type="journal article" date="2019" name="Int. J. Syst. Evol. Microbiol.">
        <title>The Global Catalogue of Microorganisms (GCM) 10K type strain sequencing project: providing services to taxonomists for standard genome sequencing and annotation.</title>
        <authorList>
            <consortium name="The Broad Institute Genomics Platform"/>
            <consortium name="The Broad Institute Genome Sequencing Center for Infectious Disease"/>
            <person name="Wu L."/>
            <person name="Ma J."/>
        </authorList>
    </citation>
    <scope>NUCLEOTIDE SEQUENCE [LARGE SCALE GENOMIC DNA]</scope>
    <source>
        <strain evidence="2">JCM 18423</strain>
    </source>
</reference>
<organism evidence="1 2">
    <name type="scientific">Paenalcaligenes hermetiae</name>
    <dbReference type="NCBI Taxonomy" id="1157987"/>
    <lineage>
        <taxon>Bacteria</taxon>
        <taxon>Pseudomonadati</taxon>
        <taxon>Pseudomonadota</taxon>
        <taxon>Betaproteobacteria</taxon>
        <taxon>Burkholderiales</taxon>
        <taxon>Alcaligenaceae</taxon>
        <taxon>Paenalcaligenes</taxon>
    </lineage>
</organism>
<dbReference type="InterPro" id="IPR007711">
    <property type="entry name" value="HigB-1"/>
</dbReference>
<name>A0ABP9MD91_9BURK</name>
<dbReference type="InterPro" id="IPR035093">
    <property type="entry name" value="RelE/ParE_toxin_dom_sf"/>
</dbReference>
<evidence type="ECO:0000313" key="1">
    <source>
        <dbReference type="EMBL" id="GAA5092882.1"/>
    </source>
</evidence>